<gene>
    <name evidence="3" type="ORF">ACETWP_14465</name>
</gene>
<feature type="region of interest" description="Disordered" evidence="1">
    <location>
        <begin position="335"/>
        <end position="392"/>
    </location>
</feature>
<dbReference type="RefSeq" id="WP_373972969.1">
    <property type="nucleotide sequence ID" value="NZ_JBHDLJ010000014.1"/>
</dbReference>
<reference evidence="3 4" key="1">
    <citation type="submission" date="2024-09" db="EMBL/GenBank/DDBJ databases">
        <authorList>
            <person name="Salinas-Garcia M.A."/>
            <person name="Prieme A."/>
        </authorList>
    </citation>
    <scope>NUCLEOTIDE SEQUENCE [LARGE SCALE GENOMIC DNA]</scope>
    <source>
        <strain evidence="3 4">DSM 21081</strain>
    </source>
</reference>
<dbReference type="InterPro" id="IPR035437">
    <property type="entry name" value="SNase_OB-fold_sf"/>
</dbReference>
<protein>
    <submittedName>
        <fullName evidence="3">Thermonuclease family protein</fullName>
    </submittedName>
</protein>
<proteinExistence type="predicted"/>
<dbReference type="SMART" id="SM00318">
    <property type="entry name" value="SNc"/>
    <property type="match status" value="1"/>
</dbReference>
<feature type="compositionally biased region" description="Low complexity" evidence="1">
    <location>
        <begin position="335"/>
        <end position="350"/>
    </location>
</feature>
<accession>A0ABV4UU54</accession>
<dbReference type="Proteomes" id="UP001575652">
    <property type="component" value="Unassembled WGS sequence"/>
</dbReference>
<sequence>MGLISAFQGASAGGKIAAGVVGALVVGTAAGGIAMATSGDGDRATVVRVIDGDTLVASVGGTETTVRLLNIDTPETKDPNAPVECLGPEASAYLEDRLPAGSTVTLEYDVERTDRYGRTLAGVFESGTLVNADIAAAGLGVAVLYQPNSRFHDEVLSAQARAKSAGAGFYDPAVECTLPAAVGTAARSLEELAAVAPTDVAGAAEGVAAAAAALAAAKSLHGAVKGAALSGGTVFRAAYGPADLASQSAVLTTAIAAGTAEHRRLAKAESSLKAEAAQRKAAAKKAAAERAAAQKAAAARAAAEKAAAAQRAAAARAAAEKAAAIRAANQRAAAEQAAAARAAQQAAAAREAARPRQAPPKKPSPPAASNPYPGYNGPRCYAPGGKSWKPCP</sequence>
<evidence type="ECO:0000259" key="2">
    <source>
        <dbReference type="PROSITE" id="PS50830"/>
    </source>
</evidence>
<dbReference type="PROSITE" id="PS01284">
    <property type="entry name" value="TNASE_2"/>
    <property type="match status" value="1"/>
</dbReference>
<organism evidence="3 4">
    <name type="scientific">Arthrobacter halodurans</name>
    <dbReference type="NCBI Taxonomy" id="516699"/>
    <lineage>
        <taxon>Bacteria</taxon>
        <taxon>Bacillati</taxon>
        <taxon>Actinomycetota</taxon>
        <taxon>Actinomycetes</taxon>
        <taxon>Micrococcales</taxon>
        <taxon>Micrococcaceae</taxon>
        <taxon>Arthrobacter</taxon>
    </lineage>
</organism>
<evidence type="ECO:0000313" key="3">
    <source>
        <dbReference type="EMBL" id="MFB0835792.1"/>
    </source>
</evidence>
<keyword evidence="4" id="KW-1185">Reference proteome</keyword>
<dbReference type="Pfam" id="PF00565">
    <property type="entry name" value="SNase"/>
    <property type="match status" value="1"/>
</dbReference>
<evidence type="ECO:0000313" key="4">
    <source>
        <dbReference type="Proteomes" id="UP001575652"/>
    </source>
</evidence>
<dbReference type="PROSITE" id="PS50830">
    <property type="entry name" value="TNASE_3"/>
    <property type="match status" value="1"/>
</dbReference>
<dbReference type="InterPro" id="IPR002071">
    <property type="entry name" value="Thermonucl_AS"/>
</dbReference>
<name>A0ABV4UU54_9MICC</name>
<comment type="caution">
    <text evidence="3">The sequence shown here is derived from an EMBL/GenBank/DDBJ whole genome shotgun (WGS) entry which is preliminary data.</text>
</comment>
<dbReference type="InterPro" id="IPR016071">
    <property type="entry name" value="Staphylococal_nuclease_OB-fold"/>
</dbReference>
<feature type="compositionally biased region" description="Pro residues" evidence="1">
    <location>
        <begin position="357"/>
        <end position="368"/>
    </location>
</feature>
<feature type="domain" description="TNase-like" evidence="2">
    <location>
        <begin position="40"/>
        <end position="172"/>
    </location>
</feature>
<dbReference type="EMBL" id="JBHDLJ010000014">
    <property type="protein sequence ID" value="MFB0835792.1"/>
    <property type="molecule type" value="Genomic_DNA"/>
</dbReference>
<evidence type="ECO:0000256" key="1">
    <source>
        <dbReference type="SAM" id="MobiDB-lite"/>
    </source>
</evidence>
<dbReference type="SUPFAM" id="SSF50199">
    <property type="entry name" value="Staphylococcal nuclease"/>
    <property type="match status" value="1"/>
</dbReference>
<dbReference type="Gene3D" id="2.40.50.90">
    <property type="match status" value="1"/>
</dbReference>